<evidence type="ECO:0000259" key="4">
    <source>
        <dbReference type="Pfam" id="PF22124"/>
    </source>
</evidence>
<dbReference type="Pfam" id="PF22124">
    <property type="entry name" value="Glyco_hydro_95_cat"/>
    <property type="match status" value="1"/>
</dbReference>
<feature type="domain" description="Alpha fucosidase A-like C-terminal" evidence="3">
    <location>
        <begin position="698"/>
        <end position="762"/>
    </location>
</feature>
<gene>
    <name evidence="5" type="ORF">IAC35_03515</name>
</gene>
<dbReference type="InterPro" id="IPR012341">
    <property type="entry name" value="6hp_glycosidase-like_sf"/>
</dbReference>
<reference evidence="5" key="1">
    <citation type="submission" date="2020-10" db="EMBL/GenBank/DDBJ databases">
        <authorList>
            <person name="Gilroy R."/>
        </authorList>
    </citation>
    <scope>NUCLEOTIDE SEQUENCE</scope>
    <source>
        <strain evidence="5">ChiHecec2B26-709</strain>
    </source>
</reference>
<organism evidence="5 6">
    <name type="scientific">Candidatus Cryptobacteroides merdipullorum</name>
    <dbReference type="NCBI Taxonomy" id="2840771"/>
    <lineage>
        <taxon>Bacteria</taxon>
        <taxon>Pseudomonadati</taxon>
        <taxon>Bacteroidota</taxon>
        <taxon>Bacteroidia</taxon>
        <taxon>Bacteroidales</taxon>
        <taxon>Candidatus Cryptobacteroides</taxon>
    </lineage>
</organism>
<evidence type="ECO:0000259" key="3">
    <source>
        <dbReference type="Pfam" id="PF21307"/>
    </source>
</evidence>
<name>A0A9D1GND7_9BACT</name>
<dbReference type="PANTHER" id="PTHR31084">
    <property type="entry name" value="ALPHA-L-FUCOSIDASE 2"/>
    <property type="match status" value="1"/>
</dbReference>
<reference evidence="5" key="2">
    <citation type="journal article" date="2021" name="PeerJ">
        <title>Extensive microbial diversity within the chicken gut microbiome revealed by metagenomics and culture.</title>
        <authorList>
            <person name="Gilroy R."/>
            <person name="Ravi A."/>
            <person name="Getino M."/>
            <person name="Pursley I."/>
            <person name="Horton D.L."/>
            <person name="Alikhan N.F."/>
            <person name="Baker D."/>
            <person name="Gharbi K."/>
            <person name="Hall N."/>
            <person name="Watson M."/>
            <person name="Adriaenssens E.M."/>
            <person name="Foster-Nyarko E."/>
            <person name="Jarju S."/>
            <person name="Secka A."/>
            <person name="Antonio M."/>
            <person name="Oren A."/>
            <person name="Chaudhuri R.R."/>
            <person name="La Ragione R."/>
            <person name="Hildebrand F."/>
            <person name="Pallen M.J."/>
        </authorList>
    </citation>
    <scope>NUCLEOTIDE SEQUENCE</scope>
    <source>
        <strain evidence="5">ChiHecec2B26-709</strain>
    </source>
</reference>
<keyword evidence="5" id="KW-0378">Hydrolase</keyword>
<evidence type="ECO:0000256" key="1">
    <source>
        <dbReference type="SAM" id="SignalP"/>
    </source>
</evidence>
<keyword evidence="1" id="KW-0732">Signal</keyword>
<dbReference type="PIRSF" id="PIRSF007663">
    <property type="entry name" value="UCP007663"/>
    <property type="match status" value="1"/>
</dbReference>
<dbReference type="EMBL" id="DVLC01000068">
    <property type="protein sequence ID" value="HIT46909.1"/>
    <property type="molecule type" value="Genomic_DNA"/>
</dbReference>
<dbReference type="InterPro" id="IPR016518">
    <property type="entry name" value="Alpha-L-fucosidase"/>
</dbReference>
<feature type="signal peptide" evidence="1">
    <location>
        <begin position="1"/>
        <end position="20"/>
    </location>
</feature>
<dbReference type="SUPFAM" id="SSF48208">
    <property type="entry name" value="Six-hairpin glycosidases"/>
    <property type="match status" value="1"/>
</dbReference>
<sequence>MKRLALAIIAAFSAAATLTAQENILKFSRPAAYWEEAVPVGNGRIGAMVYGDPFREEIQLNEETVWQGSPYNNHNPEALGALSLMRSLIFEGRYAEAQQLGTDKFLSKVGNEMSYQTVGSLFIEYTDRRADRRDLNSYSRRLDIGNAVASAEYTAGGVRFTEEVFASFTDQLIIIRISADKAGAVNCRLSFETPMPDPEFSVTDDGLLRLEGMNSPSDWFPAGIHYVADLRADSPDGSITPDGNALVVKASSELTLHIAMATNFVNFRDLSGDPYERNAAYMRNAVRDYDEAKADHIAHYRSQFDRVKLELGDTELAEQPLEPRLYDSKRNWDPDLVETYFQFGRYLLISSSQPGCQPANLQGIWNHYTAAPWNGNYTTNINVEMNYWPAEVTNLAELHEPFIRMVREVSVSGEQTAREMYGCRGWALHHNTDLWRCTGAVDRAYCGIWPTCGAWFCRHLWDRYLFNQDKAYLAEVYPLMKGACEFFVDFLVEDPNTGYLVIAPSNSPENGPKGKGGNLHAGITMDNQMIRDLFANTAEAAELLGGRDKAFCDTLEYMGGRLTPLKVGKYGQLQEWAEDWDDPEDHHRHISHLWGLYPGVEISPYRTPEFFEAARNTLVQRGDESTGWSMGWKVCFWARMLDGDHAFKLIRDQLSYVSPVVRGGQAGGTYPNLFDAHPPFQIDGNFGCTAGIAEMLLQSHDGTVHLLPALPSEWEEGSVSGLRARGNFEIVNLEWKDGSLAAAEIRSDSGNTLRVRCSARLAGLKPVEKGPDGTFVYEIPTTAGESMTLKAK</sequence>
<accession>A0A9D1GND7</accession>
<feature type="domain" description="Glycosyl hydrolase family 95 catalytic" evidence="4">
    <location>
        <begin position="289"/>
        <end position="696"/>
    </location>
</feature>
<dbReference type="GO" id="GO:0005975">
    <property type="term" value="P:carbohydrate metabolic process"/>
    <property type="evidence" value="ECO:0007669"/>
    <property type="project" value="InterPro"/>
</dbReference>
<dbReference type="AlphaFoldDB" id="A0A9D1GND7"/>
<dbReference type="InterPro" id="IPR049053">
    <property type="entry name" value="AFCA-like_C"/>
</dbReference>
<dbReference type="InterPro" id="IPR027414">
    <property type="entry name" value="GH95_N_dom"/>
</dbReference>
<dbReference type="Proteomes" id="UP000886881">
    <property type="component" value="Unassembled WGS sequence"/>
</dbReference>
<proteinExistence type="predicted"/>
<comment type="caution">
    <text evidence="5">The sequence shown here is derived from an EMBL/GenBank/DDBJ whole genome shotgun (WGS) entry which is preliminary data.</text>
</comment>
<dbReference type="Gene3D" id="1.50.10.10">
    <property type="match status" value="1"/>
</dbReference>
<dbReference type="Pfam" id="PF21307">
    <property type="entry name" value="Glyco_hydro_95_C"/>
    <property type="match status" value="1"/>
</dbReference>
<protein>
    <submittedName>
        <fullName evidence="5">Glycoside hydrolase family 95 protein</fullName>
    </submittedName>
</protein>
<dbReference type="GO" id="GO:0004560">
    <property type="term" value="F:alpha-L-fucosidase activity"/>
    <property type="evidence" value="ECO:0007669"/>
    <property type="project" value="InterPro"/>
</dbReference>
<evidence type="ECO:0000259" key="2">
    <source>
        <dbReference type="Pfam" id="PF14498"/>
    </source>
</evidence>
<feature type="domain" description="Glycosyl hydrolase family 95 N-terminal" evidence="2">
    <location>
        <begin position="25"/>
        <end position="266"/>
    </location>
</feature>
<dbReference type="PANTHER" id="PTHR31084:SF0">
    <property type="entry name" value="ALPHA-L-FUCOSIDASE 2"/>
    <property type="match status" value="1"/>
</dbReference>
<dbReference type="Pfam" id="PF14498">
    <property type="entry name" value="Glyco_hyd_65N_2"/>
    <property type="match status" value="1"/>
</dbReference>
<evidence type="ECO:0000313" key="6">
    <source>
        <dbReference type="Proteomes" id="UP000886881"/>
    </source>
</evidence>
<dbReference type="InterPro" id="IPR008928">
    <property type="entry name" value="6-hairpin_glycosidase_sf"/>
</dbReference>
<dbReference type="InterPro" id="IPR054363">
    <property type="entry name" value="GH95_cat"/>
</dbReference>
<evidence type="ECO:0000313" key="5">
    <source>
        <dbReference type="EMBL" id="HIT46909.1"/>
    </source>
</evidence>
<feature type="chain" id="PRO_5038453646" evidence="1">
    <location>
        <begin position="21"/>
        <end position="792"/>
    </location>
</feature>